<accession>A0A8S1GX97</accession>
<comment type="function">
    <text evidence="2">Component of the cytosolic iron-sulfur (Fe/S) protein assembly machinery. Required for maturation of extramitochondrial Fe/S proteins.</text>
</comment>
<dbReference type="EMBL" id="CAJGYM010000007">
    <property type="protein sequence ID" value="CAD6188047.1"/>
    <property type="molecule type" value="Genomic_DNA"/>
</dbReference>
<sequence length="740" mass="83832">MDGVIRLTNISDFIAPNLDCIIPLETKSTESQETPAVRIHAEVKEKSSNESSIKISLADCLACNGCITSAETVLVQEQSLPSLPFVPLRGCPIDSSTTELTFDTHFYFCSFLAAINLTPNVVSKTYTKSMRPLKAPSAFGEGSDRPSELDLDLLRIQIETDPYVINWELGATLGEPYHYLKRNGKKSERDRRVYMTLSLLPLHGRHGWLDNLITGDEKWVLQDVAKADLHAKKAMLLIWWSVRGLELWELLPKGSYNNANPYTDQLQKLRLGVQNRRENQAVFYFQHNNARPHIARSTKAELETYGWHVLPLPPYFPDLAPSDYHLFSHLQRALAGQKFDDEMQLRTWLTNWFKAQSATFWRQGILALPEQWQQNIDIHADYFYVSVSPQAVCSIAAKKEISVPEAAKWISAYFISLGVRYVVDSSFGRQFSLSLLHEELSQMPQSSRPVISSACPGFVCYAEKNNGELLTRHLSKIRSPQAVQGALVKDYLAKKFRLEPSELFHASVMPCFDKKLEATRQDFLVPGTNIRETDCVISSAELYNVLEEFSPKQENVELPPNGWLGNFSRGVLVGGKGGTSGGYAENVVQQHLNRHGGDVSVRKNNRNMEEITVSDGDELKLKVARVYGFRNIQNVVRKLKASSCGYDYIEVMACPSGCGNGGGQIREITGEMRDSRLNKVEELYDSINQVSADRMREDRSDTDEFREVSDEWEKLNNNWRELLYTAYRAVSTNAFQKLQW</sequence>
<dbReference type="Pfam" id="PF01359">
    <property type="entry name" value="Transposase_1"/>
    <property type="match status" value="1"/>
</dbReference>
<comment type="caution">
    <text evidence="4">The sequence shown here is derived from an EMBL/GenBank/DDBJ whole genome shotgun (WGS) entry which is preliminary data.</text>
</comment>
<name>A0A8S1GX97_9PELO</name>
<evidence type="ECO:0000256" key="2">
    <source>
        <dbReference type="ARBA" id="ARBA00025700"/>
    </source>
</evidence>
<dbReference type="Gene3D" id="3.40.50.1780">
    <property type="match status" value="1"/>
</dbReference>
<dbReference type="AlphaFoldDB" id="A0A8S1GX97"/>
<organism evidence="4 5">
    <name type="scientific">Caenorhabditis auriculariae</name>
    <dbReference type="NCBI Taxonomy" id="2777116"/>
    <lineage>
        <taxon>Eukaryota</taxon>
        <taxon>Metazoa</taxon>
        <taxon>Ecdysozoa</taxon>
        <taxon>Nematoda</taxon>
        <taxon>Chromadorea</taxon>
        <taxon>Rhabditida</taxon>
        <taxon>Rhabditina</taxon>
        <taxon>Rhabditomorpha</taxon>
        <taxon>Rhabditoidea</taxon>
        <taxon>Rhabditidae</taxon>
        <taxon>Peloderinae</taxon>
        <taxon>Caenorhabditis</taxon>
    </lineage>
</organism>
<gene>
    <name evidence="4" type="ORF">CAUJ_LOCUS3966</name>
</gene>
<evidence type="ECO:0000256" key="1">
    <source>
        <dbReference type="ARBA" id="ARBA00006596"/>
    </source>
</evidence>
<evidence type="ECO:0000313" key="4">
    <source>
        <dbReference type="EMBL" id="CAD6188047.1"/>
    </source>
</evidence>
<feature type="domain" description="Iron hydrogenase large subunit C-terminal" evidence="3">
    <location>
        <begin position="383"/>
        <end position="662"/>
    </location>
</feature>
<dbReference type="InterPro" id="IPR001888">
    <property type="entry name" value="Transposase_1"/>
</dbReference>
<comment type="similarity">
    <text evidence="1">Belongs to the NARF family.</text>
</comment>
<dbReference type="InterPro" id="IPR050340">
    <property type="entry name" value="Cytosolic_Fe-S_CAF"/>
</dbReference>
<dbReference type="Proteomes" id="UP000835052">
    <property type="component" value="Unassembled WGS sequence"/>
</dbReference>
<dbReference type="Gene3D" id="3.30.420.10">
    <property type="entry name" value="Ribonuclease H-like superfamily/Ribonuclease H"/>
    <property type="match status" value="1"/>
</dbReference>
<dbReference type="InterPro" id="IPR036397">
    <property type="entry name" value="RNaseH_sf"/>
</dbReference>
<dbReference type="InterPro" id="IPR009016">
    <property type="entry name" value="Fe_hydrogenase"/>
</dbReference>
<dbReference type="Pfam" id="PF02906">
    <property type="entry name" value="Fe_hyd_lg_C"/>
    <property type="match status" value="1"/>
</dbReference>
<evidence type="ECO:0000259" key="3">
    <source>
        <dbReference type="Pfam" id="PF02906"/>
    </source>
</evidence>
<keyword evidence="5" id="KW-1185">Reference proteome</keyword>
<evidence type="ECO:0000313" key="5">
    <source>
        <dbReference type="Proteomes" id="UP000835052"/>
    </source>
</evidence>
<dbReference type="PANTHER" id="PTHR11615">
    <property type="entry name" value="NITRATE, FORMATE, IRON DEHYDROGENASE"/>
    <property type="match status" value="1"/>
</dbReference>
<dbReference type="Gene3D" id="3.40.950.10">
    <property type="entry name" value="Fe-only Hydrogenase (Larger Subunit), Chain L, domain 3"/>
    <property type="match status" value="1"/>
</dbReference>
<dbReference type="OrthoDB" id="10253113at2759"/>
<protein>
    <recommendedName>
        <fullName evidence="3">Iron hydrogenase large subunit C-terminal domain-containing protein</fullName>
    </recommendedName>
</protein>
<dbReference type="InterPro" id="IPR004108">
    <property type="entry name" value="Fe_hydrogenase_lsu_C"/>
</dbReference>
<dbReference type="SUPFAM" id="SSF53920">
    <property type="entry name" value="Fe-only hydrogenase"/>
    <property type="match status" value="1"/>
</dbReference>
<reference evidence="4" key="1">
    <citation type="submission" date="2020-10" db="EMBL/GenBank/DDBJ databases">
        <authorList>
            <person name="Kikuchi T."/>
        </authorList>
    </citation>
    <scope>NUCLEOTIDE SEQUENCE</scope>
    <source>
        <strain evidence="4">NKZ352</strain>
    </source>
</reference>
<dbReference type="GO" id="GO:0003676">
    <property type="term" value="F:nucleic acid binding"/>
    <property type="evidence" value="ECO:0007669"/>
    <property type="project" value="InterPro"/>
</dbReference>
<proteinExistence type="inferred from homology"/>